<organism evidence="8 9">
    <name type="scientific">Spirosoma sordidisoli</name>
    <dbReference type="NCBI Taxonomy" id="2502893"/>
    <lineage>
        <taxon>Bacteria</taxon>
        <taxon>Pseudomonadati</taxon>
        <taxon>Bacteroidota</taxon>
        <taxon>Cytophagia</taxon>
        <taxon>Cytophagales</taxon>
        <taxon>Cytophagaceae</taxon>
        <taxon>Spirosoma</taxon>
    </lineage>
</organism>
<dbReference type="Pfam" id="PF12848">
    <property type="entry name" value="ABC_tran_Xtn"/>
    <property type="match status" value="1"/>
</dbReference>
<dbReference type="InterPro" id="IPR032781">
    <property type="entry name" value="ABC_tran_Xtn"/>
</dbReference>
<sequence length="543" mass="61343">MITVQNVSLRYGKRVLFDDVNIKFTSGNCYGVIGANGAGKSTFLKILSGEIEPQTGNVSISPGERMSVLNQNQSAYDEYPVLQTVIMGNKRLYDISQEKDALYAKTDFTDADGERAAELESEFAEMNGWDAESDAAALLSGLGIKEDQHYAQMSDLNGSEKVRVLLAQALFGNPDILLLDEPTNNLDVESSLWLENFLANFNNTVIVVSHDRHFLDQVCTQIVDVDFAKVKLFAGNYSFWYESSQLALRQRQDQNKKTEDKRKELEEFIRRFSANASKSKQATSRAKLLEKLTIEDIQPSSRKYPYVNFKPEREPGDQILTVENLTYTAEDGQKLFENMSFTVNRQDKLFLFSRDGLAVSALMDILAGERKADSGTFRWGVTITMSYFPTDAEKDKFFQTDLNLVDWLRQYSVEKDESFIRGFLGRMLFSGEESLKKATVLSGGEKVRCMLSKMMLSGANVLMLDEPTNHLDLESIESLNNGLIDFKGPVLFTSHDHQFAQTVANRIIEITPAGILDKLMTYDEYISDARVKQQREELYEAVA</sequence>
<evidence type="ECO:0000256" key="5">
    <source>
        <dbReference type="ARBA" id="ARBA00074044"/>
    </source>
</evidence>
<name>A0A4Q2UR85_9BACT</name>
<dbReference type="FunFam" id="3.40.50.300:FF:000011">
    <property type="entry name" value="Putative ABC transporter ATP-binding component"/>
    <property type="match status" value="1"/>
</dbReference>
<feature type="domain" description="ABC transporter" evidence="7">
    <location>
        <begin position="320"/>
        <end position="537"/>
    </location>
</feature>
<reference evidence="8 9" key="1">
    <citation type="submission" date="2019-01" db="EMBL/GenBank/DDBJ databases">
        <title>Spirosoma flava sp. nov., a propanil-degrading bacterium isolated from herbicide-contaminated soil.</title>
        <authorList>
            <person name="Zhang L."/>
            <person name="Jiang J.-D."/>
        </authorList>
    </citation>
    <scope>NUCLEOTIDE SEQUENCE [LARGE SCALE GENOMIC DNA]</scope>
    <source>
        <strain evidence="8 9">TY50</strain>
    </source>
</reference>
<dbReference type="InterPro" id="IPR003593">
    <property type="entry name" value="AAA+_ATPase"/>
</dbReference>
<dbReference type="PANTHER" id="PTHR42855:SF2">
    <property type="entry name" value="DRUG RESISTANCE ABC TRANSPORTER,ATP-BINDING PROTEIN"/>
    <property type="match status" value="1"/>
</dbReference>
<dbReference type="GO" id="GO:0016887">
    <property type="term" value="F:ATP hydrolysis activity"/>
    <property type="evidence" value="ECO:0007669"/>
    <property type="project" value="InterPro"/>
</dbReference>
<protein>
    <recommendedName>
        <fullName evidence="5">Probable ATP-binding protein YbiT</fullName>
    </recommendedName>
</protein>
<dbReference type="PANTHER" id="PTHR42855">
    <property type="entry name" value="ABC TRANSPORTER ATP-BINDING SUBUNIT"/>
    <property type="match status" value="1"/>
</dbReference>
<keyword evidence="9" id="KW-1185">Reference proteome</keyword>
<keyword evidence="2" id="KW-0547">Nucleotide-binding</keyword>
<dbReference type="Proteomes" id="UP000290407">
    <property type="component" value="Unassembled WGS sequence"/>
</dbReference>
<evidence type="ECO:0000256" key="3">
    <source>
        <dbReference type="ARBA" id="ARBA00022840"/>
    </source>
</evidence>
<evidence type="ECO:0000259" key="7">
    <source>
        <dbReference type="PROSITE" id="PS50893"/>
    </source>
</evidence>
<evidence type="ECO:0000256" key="1">
    <source>
        <dbReference type="ARBA" id="ARBA00022737"/>
    </source>
</evidence>
<proteinExistence type="inferred from homology"/>
<dbReference type="AlphaFoldDB" id="A0A4Q2UR85"/>
<keyword evidence="6" id="KW-0175">Coiled coil</keyword>
<dbReference type="Pfam" id="PF00005">
    <property type="entry name" value="ABC_tran"/>
    <property type="match status" value="2"/>
</dbReference>
<dbReference type="FunFam" id="3.40.50.300:FF:000070">
    <property type="entry name" value="Putative ABC transporter ATP-binding component"/>
    <property type="match status" value="1"/>
</dbReference>
<dbReference type="GO" id="GO:0005524">
    <property type="term" value="F:ATP binding"/>
    <property type="evidence" value="ECO:0007669"/>
    <property type="project" value="UniProtKB-KW"/>
</dbReference>
<evidence type="ECO:0000313" key="9">
    <source>
        <dbReference type="Proteomes" id="UP000290407"/>
    </source>
</evidence>
<dbReference type="SUPFAM" id="SSF52540">
    <property type="entry name" value="P-loop containing nucleoside triphosphate hydrolases"/>
    <property type="match status" value="2"/>
</dbReference>
<comment type="caution">
    <text evidence="8">The sequence shown here is derived from an EMBL/GenBank/DDBJ whole genome shotgun (WGS) entry which is preliminary data.</text>
</comment>
<dbReference type="InterPro" id="IPR051309">
    <property type="entry name" value="ABCF_ATPase"/>
</dbReference>
<keyword evidence="1" id="KW-0677">Repeat</keyword>
<evidence type="ECO:0000256" key="2">
    <source>
        <dbReference type="ARBA" id="ARBA00022741"/>
    </source>
</evidence>
<dbReference type="EMBL" id="SBLB01000002">
    <property type="protein sequence ID" value="RYC70341.1"/>
    <property type="molecule type" value="Genomic_DNA"/>
</dbReference>
<comment type="similarity">
    <text evidence="4">Belongs to the ABC transporter superfamily. ABCF family. YbiT subfamily.</text>
</comment>
<dbReference type="CDD" id="cd03221">
    <property type="entry name" value="ABCF_EF-3"/>
    <property type="match status" value="2"/>
</dbReference>
<keyword evidence="3 8" id="KW-0067">ATP-binding</keyword>
<dbReference type="InterPro" id="IPR027417">
    <property type="entry name" value="P-loop_NTPase"/>
</dbReference>
<evidence type="ECO:0000256" key="4">
    <source>
        <dbReference type="ARBA" id="ARBA00061551"/>
    </source>
</evidence>
<gene>
    <name evidence="8" type="ORF">EQG79_10805</name>
</gene>
<feature type="coiled-coil region" evidence="6">
    <location>
        <begin position="248"/>
        <end position="275"/>
    </location>
</feature>
<dbReference type="RefSeq" id="WP_077922810.1">
    <property type="nucleotide sequence ID" value="NZ_SBLB01000002.1"/>
</dbReference>
<dbReference type="PROSITE" id="PS50893">
    <property type="entry name" value="ABC_TRANSPORTER_2"/>
    <property type="match status" value="2"/>
</dbReference>
<dbReference type="InterPro" id="IPR003439">
    <property type="entry name" value="ABC_transporter-like_ATP-bd"/>
</dbReference>
<evidence type="ECO:0000256" key="6">
    <source>
        <dbReference type="SAM" id="Coils"/>
    </source>
</evidence>
<feature type="domain" description="ABC transporter" evidence="7">
    <location>
        <begin position="2"/>
        <end position="252"/>
    </location>
</feature>
<evidence type="ECO:0000313" key="8">
    <source>
        <dbReference type="EMBL" id="RYC70341.1"/>
    </source>
</evidence>
<dbReference type="Gene3D" id="3.40.50.300">
    <property type="entry name" value="P-loop containing nucleotide triphosphate hydrolases"/>
    <property type="match status" value="2"/>
</dbReference>
<accession>A0A4Q2UR85</accession>
<dbReference type="SMART" id="SM00382">
    <property type="entry name" value="AAA"/>
    <property type="match status" value="2"/>
</dbReference>